<name>A0A6G4TX32_9ACTN</name>
<reference evidence="1 2" key="1">
    <citation type="submission" date="2020-02" db="EMBL/GenBank/DDBJ databases">
        <title>Whole-genome analyses of novel actinobacteria.</title>
        <authorList>
            <person name="Sahin N."/>
        </authorList>
    </citation>
    <scope>NUCLEOTIDE SEQUENCE [LARGE SCALE GENOMIC DNA]</scope>
    <source>
        <strain evidence="1 2">A7024</strain>
    </source>
</reference>
<keyword evidence="2" id="KW-1185">Reference proteome</keyword>
<organism evidence="1 2">
    <name type="scientific">Streptomyces coryli</name>
    <dbReference type="NCBI Taxonomy" id="1128680"/>
    <lineage>
        <taxon>Bacteria</taxon>
        <taxon>Bacillati</taxon>
        <taxon>Actinomycetota</taxon>
        <taxon>Actinomycetes</taxon>
        <taxon>Kitasatosporales</taxon>
        <taxon>Streptomycetaceae</taxon>
        <taxon>Streptomyces</taxon>
    </lineage>
</organism>
<feature type="non-terminal residue" evidence="1">
    <location>
        <position position="1"/>
    </location>
</feature>
<comment type="caution">
    <text evidence="1">The sequence shown here is derived from an EMBL/GenBank/DDBJ whole genome shotgun (WGS) entry which is preliminary data.</text>
</comment>
<accession>A0A6G4TX32</accession>
<evidence type="ECO:0000313" key="1">
    <source>
        <dbReference type="EMBL" id="NGN63561.1"/>
    </source>
</evidence>
<proteinExistence type="predicted"/>
<sequence length="179" mass="19209">WRGEGGGPRAGTLGEGELRCSRREYEHDGGLDLELGRGAVTLTVEALVPQRAAAAAPGAAAALQVPAEPPVVRYLPSLRRRLTGARVATVTFTADTDCELPALRIVYAPGRYRPAGAHEGQVLHEVPARRLNARVPHSVEFDFPATRGPSWLVCFPVVPDDDPAATDVRPEALHRLKVT</sequence>
<gene>
    <name evidence="1" type="ORF">G5C51_06530</name>
</gene>
<dbReference type="AlphaFoldDB" id="A0A6G4TX32"/>
<dbReference type="Proteomes" id="UP000481583">
    <property type="component" value="Unassembled WGS sequence"/>
</dbReference>
<dbReference type="EMBL" id="JAAKZV010000016">
    <property type="protein sequence ID" value="NGN63561.1"/>
    <property type="molecule type" value="Genomic_DNA"/>
</dbReference>
<protein>
    <submittedName>
        <fullName evidence="1">Uncharacterized protein</fullName>
    </submittedName>
</protein>
<evidence type="ECO:0000313" key="2">
    <source>
        <dbReference type="Proteomes" id="UP000481583"/>
    </source>
</evidence>
<dbReference type="RefSeq" id="WP_165233163.1">
    <property type="nucleotide sequence ID" value="NZ_JAAKZV010000016.1"/>
</dbReference>